<gene>
    <name evidence="1" type="ORF">Poly30_09610</name>
</gene>
<dbReference type="AlphaFoldDB" id="A0A518EMZ8"/>
<protein>
    <recommendedName>
        <fullName evidence="3">DUF4136 domain-containing protein</fullName>
    </recommendedName>
</protein>
<name>A0A518EMZ8_9BACT</name>
<sequence>MIHLWVPLCGASARIATRPLQGPLLGPLLALLLTLGGAAGSLGLAGCAGTEIGVQEAAPAVFEGERTYAWSGSPPEAGRIGAPADQEAVAAAFRRALDSALEEHGFRKVNQNEARFRAGLYLGVEKDVREADPQFTVYRAERIEDGHVVFTLTEGAAAAPAWTGTASRLLRVTERGLGQLELRWTGTEEVRDWQVERLAASLGARLP</sequence>
<organism evidence="1 2">
    <name type="scientific">Saltatorellus ferox</name>
    <dbReference type="NCBI Taxonomy" id="2528018"/>
    <lineage>
        <taxon>Bacteria</taxon>
        <taxon>Pseudomonadati</taxon>
        <taxon>Planctomycetota</taxon>
        <taxon>Planctomycetia</taxon>
        <taxon>Planctomycetia incertae sedis</taxon>
        <taxon>Saltatorellus</taxon>
    </lineage>
</organism>
<proteinExistence type="predicted"/>
<reference evidence="1 2" key="1">
    <citation type="submission" date="2019-02" db="EMBL/GenBank/DDBJ databases">
        <title>Deep-cultivation of Planctomycetes and their phenomic and genomic characterization uncovers novel biology.</title>
        <authorList>
            <person name="Wiegand S."/>
            <person name="Jogler M."/>
            <person name="Boedeker C."/>
            <person name="Pinto D."/>
            <person name="Vollmers J."/>
            <person name="Rivas-Marin E."/>
            <person name="Kohn T."/>
            <person name="Peeters S.H."/>
            <person name="Heuer A."/>
            <person name="Rast P."/>
            <person name="Oberbeckmann S."/>
            <person name="Bunk B."/>
            <person name="Jeske O."/>
            <person name="Meyerdierks A."/>
            <person name="Storesund J.E."/>
            <person name="Kallscheuer N."/>
            <person name="Luecker S."/>
            <person name="Lage O.M."/>
            <person name="Pohl T."/>
            <person name="Merkel B.J."/>
            <person name="Hornburger P."/>
            <person name="Mueller R.-W."/>
            <person name="Bruemmer F."/>
            <person name="Labrenz M."/>
            <person name="Spormann A.M."/>
            <person name="Op den Camp H."/>
            <person name="Overmann J."/>
            <person name="Amann R."/>
            <person name="Jetten M.S.M."/>
            <person name="Mascher T."/>
            <person name="Medema M.H."/>
            <person name="Devos D.P."/>
            <person name="Kaster A.-K."/>
            <person name="Ovreas L."/>
            <person name="Rohde M."/>
            <person name="Galperin M.Y."/>
            <person name="Jogler C."/>
        </authorList>
    </citation>
    <scope>NUCLEOTIDE SEQUENCE [LARGE SCALE GENOMIC DNA]</scope>
    <source>
        <strain evidence="1 2">Poly30</strain>
    </source>
</reference>
<dbReference type="RefSeq" id="WP_145194866.1">
    <property type="nucleotide sequence ID" value="NZ_CP036434.1"/>
</dbReference>
<dbReference type="Proteomes" id="UP000320390">
    <property type="component" value="Chromosome"/>
</dbReference>
<keyword evidence="2" id="KW-1185">Reference proteome</keyword>
<evidence type="ECO:0000313" key="2">
    <source>
        <dbReference type="Proteomes" id="UP000320390"/>
    </source>
</evidence>
<dbReference type="EMBL" id="CP036434">
    <property type="protein sequence ID" value="QDV05463.1"/>
    <property type="molecule type" value="Genomic_DNA"/>
</dbReference>
<accession>A0A518EMZ8</accession>
<evidence type="ECO:0008006" key="3">
    <source>
        <dbReference type="Google" id="ProtNLM"/>
    </source>
</evidence>
<evidence type="ECO:0000313" key="1">
    <source>
        <dbReference type="EMBL" id="QDV05463.1"/>
    </source>
</evidence>